<dbReference type="PATRIC" id="fig|874156.12.peg.1623"/>
<feature type="transmembrane region" description="Helical" evidence="1">
    <location>
        <begin position="138"/>
        <end position="161"/>
    </location>
</feature>
<comment type="caution">
    <text evidence="2">The sequence shown here is derived from an EMBL/GenBank/DDBJ whole genome shotgun (WGS) entry which is preliminary data.</text>
</comment>
<dbReference type="OrthoDB" id="7409915at2"/>
<dbReference type="Pfam" id="PF03929">
    <property type="entry name" value="PepSY_TM"/>
    <property type="match status" value="1"/>
</dbReference>
<keyword evidence="1" id="KW-0472">Membrane</keyword>
<keyword evidence="1" id="KW-0812">Transmembrane</keyword>
<proteinExistence type="predicted"/>
<evidence type="ECO:0000313" key="3">
    <source>
        <dbReference type="Proteomes" id="UP000053455"/>
    </source>
</evidence>
<sequence>MNRALLTKLHLVAAAFMFPAVLMFLITGGLYTWGNKGEWRESTQLVSLQQPYEAQDEAGLRAAALAGLAAADLPEPSGSLSVDGEGADQALSWTGARSEATVSAADDPMVAEVAVKEATLHRWLVQLHKAKGSVWFKIYATMLAAVLFLLVASGVVMGLQVKALRRITVASSAVGAVAFVGFVLAG</sequence>
<dbReference type="RefSeq" id="WP_047093465.1">
    <property type="nucleotide sequence ID" value="NZ_LBHU01000002.1"/>
</dbReference>
<gene>
    <name evidence="2" type="ORF">AAV99_07895</name>
</gene>
<evidence type="ECO:0000256" key="1">
    <source>
        <dbReference type="SAM" id="Phobius"/>
    </source>
</evidence>
<name>A0A0H0XNX4_9SPHN</name>
<keyword evidence="1" id="KW-1133">Transmembrane helix</keyword>
<feature type="transmembrane region" description="Helical" evidence="1">
    <location>
        <begin position="12"/>
        <end position="33"/>
    </location>
</feature>
<evidence type="ECO:0008006" key="4">
    <source>
        <dbReference type="Google" id="ProtNLM"/>
    </source>
</evidence>
<dbReference type="AlphaFoldDB" id="A0A0H0XNX4"/>
<reference evidence="2 3" key="1">
    <citation type="submission" date="2015-04" db="EMBL/GenBank/DDBJ databases">
        <title>The draft genome sequence of Erythrobacter marinus HWDM-33.</title>
        <authorList>
            <person name="Zhuang L."/>
            <person name="Liu Y."/>
            <person name="Shao Z."/>
        </authorList>
    </citation>
    <scope>NUCLEOTIDE SEQUENCE [LARGE SCALE GENOMIC DNA]</scope>
    <source>
        <strain evidence="2 3">HWDM-33</strain>
    </source>
</reference>
<protein>
    <recommendedName>
        <fullName evidence="4">PepSY-associated TM helix domain-containing protein</fullName>
    </recommendedName>
</protein>
<evidence type="ECO:0000313" key="2">
    <source>
        <dbReference type="EMBL" id="KLI63652.1"/>
    </source>
</evidence>
<dbReference type="Proteomes" id="UP000053455">
    <property type="component" value="Unassembled WGS sequence"/>
</dbReference>
<feature type="transmembrane region" description="Helical" evidence="1">
    <location>
        <begin position="167"/>
        <end position="185"/>
    </location>
</feature>
<organism evidence="2 3">
    <name type="scientific">Aurantiacibacter marinus</name>
    <dbReference type="NCBI Taxonomy" id="874156"/>
    <lineage>
        <taxon>Bacteria</taxon>
        <taxon>Pseudomonadati</taxon>
        <taxon>Pseudomonadota</taxon>
        <taxon>Alphaproteobacteria</taxon>
        <taxon>Sphingomonadales</taxon>
        <taxon>Erythrobacteraceae</taxon>
        <taxon>Aurantiacibacter</taxon>
    </lineage>
</organism>
<keyword evidence="3" id="KW-1185">Reference proteome</keyword>
<accession>A0A0H0XNX4</accession>
<dbReference type="EMBL" id="LBHU01000002">
    <property type="protein sequence ID" value="KLI63652.1"/>
    <property type="molecule type" value="Genomic_DNA"/>
</dbReference>
<dbReference type="STRING" id="874156.GCA_001021555_01740"/>
<dbReference type="InterPro" id="IPR005625">
    <property type="entry name" value="PepSY-ass_TM"/>
</dbReference>